<sequence>MAGLLSLNTSTSLTSAAMVVRKATCDDLEGIMNVVLNAMPQDPAWDYRFPHRKEYPEDERKFQTLFFEFLIDPSYEDFEVRVLGTPRDDDAGKSIIAAVAVWDVTYLNKRRNGPDYVTKHPAGAVNDAGGTSRLDANFAHMRAFREAGAAAKKKYFDGRFGFQQLHLQILGTHPDYQRRGLGSALCKWGMERAKKDDVAVSLLASPMGAKLYSSLMFEDLGEVIVQVLGENESVVLRPMSYNPKDYTSVV</sequence>
<proteinExistence type="predicted"/>
<accession>A0ACC0CKV8</accession>
<protein>
    <submittedName>
        <fullName evidence="1">Uncharacterized protein</fullName>
    </submittedName>
</protein>
<keyword evidence="2" id="KW-1185">Reference proteome</keyword>
<evidence type="ECO:0000313" key="2">
    <source>
        <dbReference type="Proteomes" id="UP001497680"/>
    </source>
</evidence>
<gene>
    <name evidence="1" type="ORF">F4821DRAFT_250104</name>
</gene>
<name>A0ACC0CKV8_9PEZI</name>
<dbReference type="Proteomes" id="UP001497680">
    <property type="component" value="Unassembled WGS sequence"/>
</dbReference>
<reference evidence="1 2" key="1">
    <citation type="journal article" date="2022" name="New Phytol.">
        <title>Ecological generalism drives hyperdiversity of secondary metabolite gene clusters in xylarialean endophytes.</title>
        <authorList>
            <person name="Franco M.E.E."/>
            <person name="Wisecaver J.H."/>
            <person name="Arnold A.E."/>
            <person name="Ju Y.M."/>
            <person name="Slot J.C."/>
            <person name="Ahrendt S."/>
            <person name="Moore L.P."/>
            <person name="Eastman K.E."/>
            <person name="Scott K."/>
            <person name="Konkel Z."/>
            <person name="Mondo S.J."/>
            <person name="Kuo A."/>
            <person name="Hayes R.D."/>
            <person name="Haridas S."/>
            <person name="Andreopoulos B."/>
            <person name="Riley R."/>
            <person name="LaButti K."/>
            <person name="Pangilinan J."/>
            <person name="Lipzen A."/>
            <person name="Amirebrahimi M."/>
            <person name="Yan J."/>
            <person name="Adam C."/>
            <person name="Keymanesh K."/>
            <person name="Ng V."/>
            <person name="Louie K."/>
            <person name="Northen T."/>
            <person name="Drula E."/>
            <person name="Henrissat B."/>
            <person name="Hsieh H.M."/>
            <person name="Youens-Clark K."/>
            <person name="Lutzoni F."/>
            <person name="Miadlikowska J."/>
            <person name="Eastwood D.C."/>
            <person name="Hamelin R.C."/>
            <person name="Grigoriev I.V."/>
            <person name="U'Ren J.M."/>
        </authorList>
    </citation>
    <scope>NUCLEOTIDE SEQUENCE [LARGE SCALE GENOMIC DNA]</scope>
    <source>
        <strain evidence="1 2">ER1909</strain>
    </source>
</reference>
<dbReference type="EMBL" id="MU394409">
    <property type="protein sequence ID" value="KAI6081054.1"/>
    <property type="molecule type" value="Genomic_DNA"/>
</dbReference>
<comment type="caution">
    <text evidence="1">The sequence shown here is derived from an EMBL/GenBank/DDBJ whole genome shotgun (WGS) entry which is preliminary data.</text>
</comment>
<organism evidence="1 2">
    <name type="scientific">Hypoxylon rubiginosum</name>
    <dbReference type="NCBI Taxonomy" id="110542"/>
    <lineage>
        <taxon>Eukaryota</taxon>
        <taxon>Fungi</taxon>
        <taxon>Dikarya</taxon>
        <taxon>Ascomycota</taxon>
        <taxon>Pezizomycotina</taxon>
        <taxon>Sordariomycetes</taxon>
        <taxon>Xylariomycetidae</taxon>
        <taxon>Xylariales</taxon>
        <taxon>Hypoxylaceae</taxon>
        <taxon>Hypoxylon</taxon>
    </lineage>
</organism>
<evidence type="ECO:0000313" key="1">
    <source>
        <dbReference type="EMBL" id="KAI6081054.1"/>
    </source>
</evidence>